<evidence type="ECO:0000256" key="2">
    <source>
        <dbReference type="ARBA" id="ARBA00022692"/>
    </source>
</evidence>
<keyword evidence="3 6" id="KW-1133">Transmembrane helix</keyword>
<feature type="region of interest" description="Disordered" evidence="5">
    <location>
        <begin position="98"/>
        <end position="117"/>
    </location>
</feature>
<evidence type="ECO:0000256" key="6">
    <source>
        <dbReference type="SAM" id="Phobius"/>
    </source>
</evidence>
<proteinExistence type="predicted"/>
<evidence type="ECO:0000313" key="8">
    <source>
        <dbReference type="Proteomes" id="UP000494363"/>
    </source>
</evidence>
<feature type="transmembrane region" description="Helical" evidence="6">
    <location>
        <begin position="40"/>
        <end position="65"/>
    </location>
</feature>
<organism evidence="7 8">
    <name type="scientific">Paraburkholderia humisilvae</name>
    <dbReference type="NCBI Taxonomy" id="627669"/>
    <lineage>
        <taxon>Bacteria</taxon>
        <taxon>Pseudomonadati</taxon>
        <taxon>Pseudomonadota</taxon>
        <taxon>Betaproteobacteria</taxon>
        <taxon>Burkholderiales</taxon>
        <taxon>Burkholderiaceae</taxon>
        <taxon>Paraburkholderia</taxon>
    </lineage>
</organism>
<comment type="subcellular location">
    <subcellularLocation>
        <location evidence="1">Membrane</location>
    </subcellularLocation>
</comment>
<evidence type="ECO:0000256" key="5">
    <source>
        <dbReference type="SAM" id="MobiDB-lite"/>
    </source>
</evidence>
<gene>
    <name evidence="7" type="ORF">LMG29542_06450</name>
</gene>
<evidence type="ECO:0000313" key="7">
    <source>
        <dbReference type="EMBL" id="CAB3770818.1"/>
    </source>
</evidence>
<sequence length="117" mass="13458">MSGTDDHITVDSVVTDPFVVNIQQTMLERFMLLGIDRKWFMGQITAVGIFAIGLKNPWVLVAVLVTHPVLWLMVRNDPDQVACYLKYSDQGDFYEPRQSVKQRRNTRPVGFGRRTLM</sequence>
<keyword evidence="8" id="KW-1185">Reference proteome</keyword>
<protein>
    <submittedName>
        <fullName evidence="7">Uncharacterized protein</fullName>
    </submittedName>
</protein>
<dbReference type="InterPro" id="IPR007792">
    <property type="entry name" value="T4SS_VirB3/TrbD/AvhB"/>
</dbReference>
<evidence type="ECO:0000256" key="3">
    <source>
        <dbReference type="ARBA" id="ARBA00022989"/>
    </source>
</evidence>
<name>A0A6J5EW36_9BURK</name>
<keyword evidence="4 6" id="KW-0472">Membrane</keyword>
<dbReference type="Proteomes" id="UP000494363">
    <property type="component" value="Unassembled WGS sequence"/>
</dbReference>
<accession>A0A6J5EW36</accession>
<keyword evidence="2 6" id="KW-0812">Transmembrane</keyword>
<dbReference type="GO" id="GO:0016020">
    <property type="term" value="C:membrane"/>
    <property type="evidence" value="ECO:0007669"/>
    <property type="project" value="UniProtKB-SubCell"/>
</dbReference>
<evidence type="ECO:0000256" key="4">
    <source>
        <dbReference type="ARBA" id="ARBA00023136"/>
    </source>
</evidence>
<reference evidence="7 8" key="1">
    <citation type="submission" date="2020-04" db="EMBL/GenBank/DDBJ databases">
        <authorList>
            <person name="De Canck E."/>
        </authorList>
    </citation>
    <scope>NUCLEOTIDE SEQUENCE [LARGE SCALE GENOMIC DNA]</scope>
    <source>
        <strain evidence="7 8">LMG 29542</strain>
    </source>
</reference>
<dbReference type="EMBL" id="CADIKH010000048">
    <property type="protein sequence ID" value="CAB3770818.1"/>
    <property type="molecule type" value="Genomic_DNA"/>
</dbReference>
<dbReference type="RefSeq" id="WP_246356139.1">
    <property type="nucleotide sequence ID" value="NZ_CADIKH010000048.1"/>
</dbReference>
<evidence type="ECO:0000256" key="1">
    <source>
        <dbReference type="ARBA" id="ARBA00004370"/>
    </source>
</evidence>
<dbReference type="AlphaFoldDB" id="A0A6J5EW36"/>
<dbReference type="Pfam" id="PF05101">
    <property type="entry name" value="VirB3"/>
    <property type="match status" value="1"/>
</dbReference>